<dbReference type="Gene3D" id="3.30.565.10">
    <property type="entry name" value="Histidine kinase-like ATPase, C-terminal domain"/>
    <property type="match status" value="1"/>
</dbReference>
<dbReference type="RefSeq" id="WP_121433262.1">
    <property type="nucleotide sequence ID" value="NZ_RBWU01000001.1"/>
</dbReference>
<evidence type="ECO:0000259" key="10">
    <source>
        <dbReference type="Pfam" id="PF07730"/>
    </source>
</evidence>
<protein>
    <recommendedName>
        <fullName evidence="2">histidine kinase</fullName>
        <ecNumber evidence="2">2.7.13.3</ecNumber>
    </recommendedName>
</protein>
<dbReference type="GO" id="GO:0046983">
    <property type="term" value="F:protein dimerization activity"/>
    <property type="evidence" value="ECO:0007669"/>
    <property type="project" value="InterPro"/>
</dbReference>
<dbReference type="GO" id="GO:0000155">
    <property type="term" value="F:phosphorelay sensor kinase activity"/>
    <property type="evidence" value="ECO:0007669"/>
    <property type="project" value="InterPro"/>
</dbReference>
<feature type="transmembrane region" description="Helical" evidence="9">
    <location>
        <begin position="48"/>
        <end position="64"/>
    </location>
</feature>
<dbReference type="InterPro" id="IPR011712">
    <property type="entry name" value="Sig_transdc_His_kin_sub3_dim/P"/>
</dbReference>
<evidence type="ECO:0000256" key="7">
    <source>
        <dbReference type="ARBA" id="ARBA00022840"/>
    </source>
</evidence>
<keyword evidence="5" id="KW-0547">Nucleotide-binding</keyword>
<accession>A0A495QZZ4</accession>
<evidence type="ECO:0000313" key="12">
    <source>
        <dbReference type="Proteomes" id="UP000274601"/>
    </source>
</evidence>
<feature type="transmembrane region" description="Helical" evidence="9">
    <location>
        <begin position="71"/>
        <end position="96"/>
    </location>
</feature>
<name>A0A495QZZ4_9ACTN</name>
<gene>
    <name evidence="11" type="ORF">BZB76_1278</name>
</gene>
<dbReference type="GO" id="GO:0016020">
    <property type="term" value="C:membrane"/>
    <property type="evidence" value="ECO:0007669"/>
    <property type="project" value="InterPro"/>
</dbReference>
<evidence type="ECO:0000256" key="8">
    <source>
        <dbReference type="ARBA" id="ARBA00023012"/>
    </source>
</evidence>
<keyword evidence="9" id="KW-0472">Membrane</keyword>
<feature type="transmembrane region" description="Helical" evidence="9">
    <location>
        <begin position="129"/>
        <end position="149"/>
    </location>
</feature>
<organism evidence="11 12">
    <name type="scientific">Actinomadura pelletieri DSM 43383</name>
    <dbReference type="NCBI Taxonomy" id="1120940"/>
    <lineage>
        <taxon>Bacteria</taxon>
        <taxon>Bacillati</taxon>
        <taxon>Actinomycetota</taxon>
        <taxon>Actinomycetes</taxon>
        <taxon>Streptosporangiales</taxon>
        <taxon>Thermomonosporaceae</taxon>
        <taxon>Actinomadura</taxon>
    </lineage>
</organism>
<keyword evidence="4" id="KW-0808">Transferase</keyword>
<dbReference type="SUPFAM" id="SSF55874">
    <property type="entry name" value="ATPase domain of HSP90 chaperone/DNA topoisomerase II/histidine kinase"/>
    <property type="match status" value="1"/>
</dbReference>
<dbReference type="CDD" id="cd16917">
    <property type="entry name" value="HATPase_UhpB-NarQ-NarX-like"/>
    <property type="match status" value="1"/>
</dbReference>
<dbReference type="PANTHER" id="PTHR24421:SF10">
    <property type="entry name" value="NITRATE_NITRITE SENSOR PROTEIN NARQ"/>
    <property type="match status" value="1"/>
</dbReference>
<evidence type="ECO:0000313" key="11">
    <source>
        <dbReference type="EMBL" id="RKS79799.1"/>
    </source>
</evidence>
<evidence type="ECO:0000256" key="5">
    <source>
        <dbReference type="ARBA" id="ARBA00022741"/>
    </source>
</evidence>
<evidence type="ECO:0000256" key="3">
    <source>
        <dbReference type="ARBA" id="ARBA00022553"/>
    </source>
</evidence>
<evidence type="ECO:0000256" key="1">
    <source>
        <dbReference type="ARBA" id="ARBA00000085"/>
    </source>
</evidence>
<dbReference type="EMBL" id="RBWU01000001">
    <property type="protein sequence ID" value="RKS79799.1"/>
    <property type="molecule type" value="Genomic_DNA"/>
</dbReference>
<comment type="caution">
    <text evidence="11">The sequence shown here is derived from an EMBL/GenBank/DDBJ whole genome shotgun (WGS) entry which is preliminary data.</text>
</comment>
<evidence type="ECO:0000256" key="9">
    <source>
        <dbReference type="SAM" id="Phobius"/>
    </source>
</evidence>
<comment type="catalytic activity">
    <reaction evidence="1">
        <text>ATP + protein L-histidine = ADP + protein N-phospho-L-histidine.</text>
        <dbReference type="EC" id="2.7.13.3"/>
    </reaction>
</comment>
<keyword evidence="12" id="KW-1185">Reference proteome</keyword>
<evidence type="ECO:0000256" key="4">
    <source>
        <dbReference type="ARBA" id="ARBA00022679"/>
    </source>
</evidence>
<dbReference type="AlphaFoldDB" id="A0A495QZZ4"/>
<proteinExistence type="predicted"/>
<keyword evidence="3" id="KW-0597">Phosphoprotein</keyword>
<reference evidence="11 12" key="1">
    <citation type="submission" date="2018-10" db="EMBL/GenBank/DDBJ databases">
        <title>Genomic Encyclopedia of Archaeal and Bacterial Type Strains, Phase II (KMG-II): from individual species to whole genera.</title>
        <authorList>
            <person name="Goeker M."/>
        </authorList>
    </citation>
    <scope>NUCLEOTIDE SEQUENCE [LARGE SCALE GENOMIC DNA]</scope>
    <source>
        <strain evidence="11 12">DSM 43383</strain>
    </source>
</reference>
<keyword evidence="7" id="KW-0067">ATP-binding</keyword>
<sequence>MGLWGHRRAVFDAVLALAVAATTAAGDGGVGRSLGSHDIAFLDREPPLWFAVPLGALVGVAVWRRRRWPECLVALALAAWVTMGAFVVLLVAQYTLAERTTSWRRVSVGTLAGAVLVGAPVWREGGPDAALPFGLGICAGPALLGLYVGTRRELVARMRERAERAEREQHQRVLQARSDERAQIARDMHDVVTHRVALMVLHATALEAAGGRDAVTIAGRIGGIGREALTELRSLVQVLRAEDGAPLAPLPGLADLRDLIAQSRDAGTPVTLDLDDGSGDPPPAMVGHAVYRVVQEALANVHKHAGGAPAHVRVRRTPTELRLSVVNGRGGGSVLPGGGHGLLGVAERIRLVGGRLTAGPTSEGGFEISAEVPLEHGR</sequence>
<dbReference type="InterPro" id="IPR036890">
    <property type="entry name" value="HATPase_C_sf"/>
</dbReference>
<dbReference type="Gene3D" id="1.20.5.1930">
    <property type="match status" value="1"/>
</dbReference>
<keyword evidence="9" id="KW-1133">Transmembrane helix</keyword>
<dbReference type="GO" id="GO:0005524">
    <property type="term" value="F:ATP binding"/>
    <property type="evidence" value="ECO:0007669"/>
    <property type="project" value="UniProtKB-KW"/>
</dbReference>
<feature type="domain" description="Signal transduction histidine kinase subgroup 3 dimerisation and phosphoacceptor" evidence="10">
    <location>
        <begin position="180"/>
        <end position="242"/>
    </location>
</feature>
<keyword evidence="9" id="KW-0812">Transmembrane</keyword>
<evidence type="ECO:0000256" key="6">
    <source>
        <dbReference type="ARBA" id="ARBA00022777"/>
    </source>
</evidence>
<dbReference type="OrthoDB" id="227596at2"/>
<keyword evidence="6 11" id="KW-0418">Kinase</keyword>
<dbReference type="PANTHER" id="PTHR24421">
    <property type="entry name" value="NITRATE/NITRITE SENSOR PROTEIN NARX-RELATED"/>
    <property type="match status" value="1"/>
</dbReference>
<keyword evidence="8" id="KW-0902">Two-component regulatory system</keyword>
<dbReference type="Proteomes" id="UP000274601">
    <property type="component" value="Unassembled WGS sequence"/>
</dbReference>
<evidence type="ECO:0000256" key="2">
    <source>
        <dbReference type="ARBA" id="ARBA00012438"/>
    </source>
</evidence>
<dbReference type="EC" id="2.7.13.3" evidence="2"/>
<dbReference type="Pfam" id="PF07730">
    <property type="entry name" value="HisKA_3"/>
    <property type="match status" value="1"/>
</dbReference>
<dbReference type="InterPro" id="IPR050482">
    <property type="entry name" value="Sensor_HK_TwoCompSys"/>
</dbReference>